<evidence type="ECO:0000313" key="4">
    <source>
        <dbReference type="EMBL" id="KAK4504234.1"/>
    </source>
</evidence>
<dbReference type="InterPro" id="IPR057326">
    <property type="entry name" value="KR_dom"/>
</dbReference>
<evidence type="ECO:0000313" key="5">
    <source>
        <dbReference type="Proteomes" id="UP001305779"/>
    </source>
</evidence>
<proteinExistence type="inferred from homology"/>
<sequence length="287" mass="30976">MAFQFPSFTPTFHHDPYAQISPLRPELSVKSKTVVITGGGTGIGKAIAQAFSQAGASHIAILGRRENRLKDAVQEIQSSAADHGQKVLYEVADLGDREATVKAFDAIVETFGSKIDICVSNAGTTPKPGLIADLPPKDLFELLHGNVLSTLNTAHAFLPRAAKDAYFLNVSTGLVHMLPRAGIGAHAASKAAAMKLVEYIQAENPELHVVSLQPGSVPTEATANMKVQGKDSPDLPGQFCVWLVSEEAKFLKGKYVWANWDVRELMGRKEEIQGSRLLTIMLEGMDM</sequence>
<evidence type="ECO:0000256" key="1">
    <source>
        <dbReference type="ARBA" id="ARBA00006484"/>
    </source>
</evidence>
<feature type="domain" description="Ketoreductase" evidence="3">
    <location>
        <begin position="32"/>
        <end position="221"/>
    </location>
</feature>
<dbReference type="InterPro" id="IPR036291">
    <property type="entry name" value="NAD(P)-bd_dom_sf"/>
</dbReference>
<dbReference type="Proteomes" id="UP001305779">
    <property type="component" value="Unassembled WGS sequence"/>
</dbReference>
<comment type="similarity">
    <text evidence="1">Belongs to the short-chain dehydrogenases/reductases (SDR) family.</text>
</comment>
<organism evidence="4 5">
    <name type="scientific">Zasmidium cellare</name>
    <name type="common">Wine cellar mold</name>
    <name type="synonym">Racodium cellare</name>
    <dbReference type="NCBI Taxonomy" id="395010"/>
    <lineage>
        <taxon>Eukaryota</taxon>
        <taxon>Fungi</taxon>
        <taxon>Dikarya</taxon>
        <taxon>Ascomycota</taxon>
        <taxon>Pezizomycotina</taxon>
        <taxon>Dothideomycetes</taxon>
        <taxon>Dothideomycetidae</taxon>
        <taxon>Mycosphaerellales</taxon>
        <taxon>Mycosphaerellaceae</taxon>
        <taxon>Zasmidium</taxon>
    </lineage>
</organism>
<keyword evidence="2" id="KW-0560">Oxidoreductase</keyword>
<evidence type="ECO:0000256" key="2">
    <source>
        <dbReference type="ARBA" id="ARBA00023002"/>
    </source>
</evidence>
<dbReference type="PANTHER" id="PTHR43008">
    <property type="entry name" value="BENZIL REDUCTASE"/>
    <property type="match status" value="1"/>
</dbReference>
<gene>
    <name evidence="4" type="ORF">PRZ48_005150</name>
</gene>
<dbReference type="Gene3D" id="3.40.50.720">
    <property type="entry name" value="NAD(P)-binding Rossmann-like Domain"/>
    <property type="match status" value="1"/>
</dbReference>
<evidence type="ECO:0000259" key="3">
    <source>
        <dbReference type="SMART" id="SM00822"/>
    </source>
</evidence>
<dbReference type="InterPro" id="IPR002347">
    <property type="entry name" value="SDR_fam"/>
</dbReference>
<reference evidence="4 5" key="1">
    <citation type="journal article" date="2023" name="G3 (Bethesda)">
        <title>A chromosome-level genome assembly of Zasmidium syzygii isolated from banana leaves.</title>
        <authorList>
            <person name="van Westerhoven A.C."/>
            <person name="Mehrabi R."/>
            <person name="Talebi R."/>
            <person name="Steentjes M.B.F."/>
            <person name="Corcolon B."/>
            <person name="Chong P.A."/>
            <person name="Kema G.H.J."/>
            <person name="Seidl M.F."/>
        </authorList>
    </citation>
    <scope>NUCLEOTIDE SEQUENCE [LARGE SCALE GENOMIC DNA]</scope>
    <source>
        <strain evidence="4 5">P124</strain>
    </source>
</reference>
<dbReference type="SMART" id="SM00822">
    <property type="entry name" value="PKS_KR"/>
    <property type="match status" value="1"/>
</dbReference>
<dbReference type="PANTHER" id="PTHR43008:SF4">
    <property type="entry name" value="CHAIN DEHYDROGENASE, PUTATIVE (AFU_ORTHOLOGUE AFUA_4G08710)-RELATED"/>
    <property type="match status" value="1"/>
</dbReference>
<dbReference type="PRINTS" id="PR00081">
    <property type="entry name" value="GDHRDH"/>
</dbReference>
<protein>
    <recommendedName>
        <fullName evidence="3">Ketoreductase domain-containing protein</fullName>
    </recommendedName>
</protein>
<name>A0ABR0ERL3_ZASCE</name>
<dbReference type="EMBL" id="JAXOVC010000003">
    <property type="protein sequence ID" value="KAK4504234.1"/>
    <property type="molecule type" value="Genomic_DNA"/>
</dbReference>
<accession>A0ABR0ERL3</accession>
<comment type="caution">
    <text evidence="4">The sequence shown here is derived from an EMBL/GenBank/DDBJ whole genome shotgun (WGS) entry which is preliminary data.</text>
</comment>
<keyword evidence="5" id="KW-1185">Reference proteome</keyword>
<dbReference type="Pfam" id="PF00106">
    <property type="entry name" value="adh_short"/>
    <property type="match status" value="1"/>
</dbReference>
<dbReference type="SUPFAM" id="SSF51735">
    <property type="entry name" value="NAD(P)-binding Rossmann-fold domains"/>
    <property type="match status" value="1"/>
</dbReference>